<dbReference type="SMART" id="SM00848">
    <property type="entry name" value="Inhibitor_I29"/>
    <property type="match status" value="1"/>
</dbReference>
<keyword evidence="6" id="KW-0378">Hydrolase</keyword>
<dbReference type="Proteomes" id="UP000039865">
    <property type="component" value="Unassembled WGS sequence"/>
</dbReference>
<gene>
    <name evidence="6" type="primary">Contig16213.g17271</name>
    <name evidence="6" type="ORF">STYLEM_15272</name>
</gene>
<evidence type="ECO:0000313" key="7">
    <source>
        <dbReference type="Proteomes" id="UP000039865"/>
    </source>
</evidence>
<feature type="region of interest" description="Disordered" evidence="3">
    <location>
        <begin position="124"/>
        <end position="154"/>
    </location>
</feature>
<dbReference type="InterPro" id="IPR038765">
    <property type="entry name" value="Papain-like_cys_pep_sf"/>
</dbReference>
<evidence type="ECO:0000259" key="4">
    <source>
        <dbReference type="SMART" id="SM00645"/>
    </source>
</evidence>
<organism evidence="6 7">
    <name type="scientific">Stylonychia lemnae</name>
    <name type="common">Ciliate</name>
    <dbReference type="NCBI Taxonomy" id="5949"/>
    <lineage>
        <taxon>Eukaryota</taxon>
        <taxon>Sar</taxon>
        <taxon>Alveolata</taxon>
        <taxon>Ciliophora</taxon>
        <taxon>Intramacronucleata</taxon>
        <taxon>Spirotrichea</taxon>
        <taxon>Stichotrichia</taxon>
        <taxon>Sporadotrichida</taxon>
        <taxon>Oxytrichidae</taxon>
        <taxon>Stylonychinae</taxon>
        <taxon>Stylonychia</taxon>
    </lineage>
</organism>
<dbReference type="InterPro" id="IPR000668">
    <property type="entry name" value="Peptidase_C1A_C"/>
</dbReference>
<keyword evidence="6" id="KW-0645">Protease</keyword>
<dbReference type="PROSITE" id="PS00639">
    <property type="entry name" value="THIOL_PROTEASE_HIS"/>
    <property type="match status" value="1"/>
</dbReference>
<comment type="similarity">
    <text evidence="1">Belongs to the peptidase C1 family.</text>
</comment>
<dbReference type="InterPro" id="IPR025660">
    <property type="entry name" value="Pept_his_AS"/>
</dbReference>
<dbReference type="GO" id="GO:0008234">
    <property type="term" value="F:cysteine-type peptidase activity"/>
    <property type="evidence" value="ECO:0007669"/>
    <property type="project" value="InterPro"/>
</dbReference>
<dbReference type="OMA" id="CGTRMNH"/>
<reference evidence="6 7" key="1">
    <citation type="submission" date="2014-06" db="EMBL/GenBank/DDBJ databases">
        <authorList>
            <person name="Swart Estienne"/>
        </authorList>
    </citation>
    <scope>NUCLEOTIDE SEQUENCE [LARGE SCALE GENOMIC DNA]</scope>
    <source>
        <strain evidence="6 7">130c</strain>
    </source>
</reference>
<dbReference type="InterPro" id="IPR039417">
    <property type="entry name" value="Peptidase_C1A_papain-like"/>
</dbReference>
<dbReference type="PANTHER" id="PTHR12411">
    <property type="entry name" value="CYSTEINE PROTEASE FAMILY C1-RELATED"/>
    <property type="match status" value="1"/>
</dbReference>
<feature type="domain" description="Cathepsin propeptide inhibitor" evidence="5">
    <location>
        <begin position="58"/>
        <end position="114"/>
    </location>
</feature>
<evidence type="ECO:0000259" key="5">
    <source>
        <dbReference type="SMART" id="SM00848"/>
    </source>
</evidence>
<evidence type="ECO:0000256" key="1">
    <source>
        <dbReference type="ARBA" id="ARBA00008455"/>
    </source>
</evidence>
<dbReference type="InterPro" id="IPR013201">
    <property type="entry name" value="Prot_inhib_I29"/>
</dbReference>
<evidence type="ECO:0000313" key="6">
    <source>
        <dbReference type="EMBL" id="CDW86181.1"/>
    </source>
</evidence>
<dbReference type="SUPFAM" id="SSF54001">
    <property type="entry name" value="Cysteine proteinases"/>
    <property type="match status" value="1"/>
</dbReference>
<keyword evidence="7" id="KW-1185">Reference proteome</keyword>
<dbReference type="AlphaFoldDB" id="A0A078AVR9"/>
<dbReference type="GO" id="GO:0006508">
    <property type="term" value="P:proteolysis"/>
    <property type="evidence" value="ECO:0007669"/>
    <property type="project" value="UniProtKB-KW"/>
</dbReference>
<accession>A0A078AVR9</accession>
<dbReference type="OrthoDB" id="190265at2759"/>
<sequence length="389" mass="44096">MFKKAIILTITLLVVFTATLAILLQVLSPGFSKGSQSSTFLQESQIKNDFDNLIRLRYNQYLQKYDKNYKQTFEYLNGLNTFKNNIAIIDKYNQNQKSFVLKANRFSDLSVEEFKRLYTGRPQTSQNIINSSSSEQDQTVDQDNTNNSTNKSGKLNTKIIESRDILKLPESFDWRQKNVITSVKDQGGCGGCYCFTMIAALESALLIKNKEKYQGIDLSEQQIIDCSVNYGAFGCNGGFEFQAGYLMTNTRVAFEKLYPYLGRNKECNKTLSNDSSVPPIKQTLYKTGRHSSIMKMTLMNQPYAIGISSSSEVFRFYSSGVITSYDCSQNIDHSVLLIGWGKTNYNLEYWIIKNQWGTSWGENGYVKVMINNDGLSPCQVGFDLTIPVV</sequence>
<protein>
    <submittedName>
        <fullName evidence="6">Cysteine protease</fullName>
    </submittedName>
</protein>
<evidence type="ECO:0000256" key="3">
    <source>
        <dbReference type="SAM" id="MobiDB-lite"/>
    </source>
</evidence>
<dbReference type="PRINTS" id="PR00705">
    <property type="entry name" value="PAPAIN"/>
</dbReference>
<feature type="domain" description="Peptidase C1A papain C-terminal" evidence="4">
    <location>
        <begin position="168"/>
        <end position="388"/>
    </location>
</feature>
<feature type="compositionally biased region" description="Low complexity" evidence="3">
    <location>
        <begin position="124"/>
        <end position="134"/>
    </location>
</feature>
<evidence type="ECO:0000256" key="2">
    <source>
        <dbReference type="ARBA" id="ARBA00023145"/>
    </source>
</evidence>
<feature type="compositionally biased region" description="Polar residues" evidence="3">
    <location>
        <begin position="135"/>
        <end position="154"/>
    </location>
</feature>
<dbReference type="CDD" id="cd02248">
    <property type="entry name" value="Peptidase_C1A"/>
    <property type="match status" value="1"/>
</dbReference>
<dbReference type="SMART" id="SM00645">
    <property type="entry name" value="Pept_C1"/>
    <property type="match status" value="1"/>
</dbReference>
<name>A0A078AVR9_STYLE</name>
<dbReference type="InParanoid" id="A0A078AVR9"/>
<dbReference type="InterPro" id="IPR013128">
    <property type="entry name" value="Peptidase_C1A"/>
</dbReference>
<keyword evidence="2" id="KW-0865">Zymogen</keyword>
<proteinExistence type="inferred from homology"/>
<dbReference type="Pfam" id="PF00112">
    <property type="entry name" value="Peptidase_C1"/>
    <property type="match status" value="1"/>
</dbReference>
<dbReference type="Pfam" id="PF08246">
    <property type="entry name" value="Inhibitor_I29"/>
    <property type="match status" value="1"/>
</dbReference>
<dbReference type="Gene3D" id="3.90.70.10">
    <property type="entry name" value="Cysteine proteinases"/>
    <property type="match status" value="1"/>
</dbReference>
<dbReference type="EMBL" id="CCKQ01014420">
    <property type="protein sequence ID" value="CDW86181.1"/>
    <property type="molecule type" value="Genomic_DNA"/>
</dbReference>